<name>A0AAD4HCF8_9AGAM</name>
<dbReference type="AlphaFoldDB" id="A0AAD4HCF8"/>
<comment type="caution">
    <text evidence="1">The sequence shown here is derived from an EMBL/GenBank/DDBJ whole genome shotgun (WGS) entry which is preliminary data.</text>
</comment>
<sequence length="160" mass="18522">MANNNGRELSSDVEDLNNGWGRSLYNDEKGMKFTVLFTPLQPFDPKRRRNAKPTTITKIVYVHEDMTMKDMIIKVLDTIKQRNLLQTSWLYAGSRLEGSDSLTFPYTVYRSQNKDVSLDNEDDYLELCTQVQSARKAEVTLQLAEQKVLISRHHVVFLAY</sequence>
<keyword evidence="2" id="KW-1185">Reference proteome</keyword>
<reference evidence="1" key="1">
    <citation type="journal article" date="2020" name="New Phytol.">
        <title>Comparative genomics reveals dynamic genome evolution in host specialist ectomycorrhizal fungi.</title>
        <authorList>
            <person name="Lofgren L.A."/>
            <person name="Nguyen N.H."/>
            <person name="Vilgalys R."/>
            <person name="Ruytinx J."/>
            <person name="Liao H.L."/>
            <person name="Branco S."/>
            <person name="Kuo A."/>
            <person name="LaButti K."/>
            <person name="Lipzen A."/>
            <person name="Andreopoulos W."/>
            <person name="Pangilinan J."/>
            <person name="Riley R."/>
            <person name="Hundley H."/>
            <person name="Na H."/>
            <person name="Barry K."/>
            <person name="Grigoriev I.V."/>
            <person name="Stajich J.E."/>
            <person name="Kennedy P.G."/>
        </authorList>
    </citation>
    <scope>NUCLEOTIDE SEQUENCE</scope>
    <source>
        <strain evidence="1">FC203</strain>
    </source>
</reference>
<dbReference type="Proteomes" id="UP001195769">
    <property type="component" value="Unassembled WGS sequence"/>
</dbReference>
<dbReference type="GeneID" id="64663054"/>
<dbReference type="RefSeq" id="XP_041217054.1">
    <property type="nucleotide sequence ID" value="XM_041368756.1"/>
</dbReference>
<organism evidence="1 2">
    <name type="scientific">Suillus fuscotomentosus</name>
    <dbReference type="NCBI Taxonomy" id="1912939"/>
    <lineage>
        <taxon>Eukaryota</taxon>
        <taxon>Fungi</taxon>
        <taxon>Dikarya</taxon>
        <taxon>Basidiomycota</taxon>
        <taxon>Agaricomycotina</taxon>
        <taxon>Agaricomycetes</taxon>
        <taxon>Agaricomycetidae</taxon>
        <taxon>Boletales</taxon>
        <taxon>Suillineae</taxon>
        <taxon>Suillaceae</taxon>
        <taxon>Suillus</taxon>
    </lineage>
</organism>
<proteinExistence type="predicted"/>
<protein>
    <submittedName>
        <fullName evidence="1">Uncharacterized protein</fullName>
    </submittedName>
</protein>
<evidence type="ECO:0000313" key="2">
    <source>
        <dbReference type="Proteomes" id="UP001195769"/>
    </source>
</evidence>
<gene>
    <name evidence="1" type="ORF">F5891DRAFT_1199420</name>
</gene>
<dbReference type="EMBL" id="JABBWK010000187">
    <property type="protein sequence ID" value="KAG1887978.1"/>
    <property type="molecule type" value="Genomic_DNA"/>
</dbReference>
<evidence type="ECO:0000313" key="1">
    <source>
        <dbReference type="EMBL" id="KAG1887978.1"/>
    </source>
</evidence>
<accession>A0AAD4HCF8</accession>